<accession>A0ABT6ZK20</accession>
<dbReference type="InterPro" id="IPR027417">
    <property type="entry name" value="P-loop_NTPase"/>
</dbReference>
<dbReference type="Pfam" id="PF09848">
    <property type="entry name" value="SLFN-g3_helicase"/>
    <property type="match status" value="1"/>
</dbReference>
<sequence length="569" mass="65131">MRRTVPTATHAQVPQGAPFRLETSPFRPGTPQAIEVATIGEDKIVDWPVVYILTGDRDAYVGQTTNAYRRMLQHAKSKRKRRFDQATFIFNDELNTSAAVDYEHRLIGCLHADGRYRVTNRNNGLEDTNYFSKAEYGEMFEALWQDLRDRGIAENPLSRIEDSDVFKYSPYKSLTLDQYDALRRIMEAIKADDSEKRPIVIEGTPGTGKTVLAVHLMKMLKDDPRYHDLNVKLLEPVTSVRTTLRDSLGTVAGLRKKDVISPFDLKNPRYGFVSADVKSIDVLLVDEAHKLKQRKNLGRQRKNYRNACDALGLDADATQLDWALSQAKLAVLFYDPLQAIGPNCITPEQMSDRLGLATRNPITLTTQMRVKGGREYVRYVMDVLNGRDPEPRDFGDYELVLHDDFDDFYDSFQDTWERHDLTRMAAGFGWPWVTRPDENPRPGLHFEGHDFELGHIDLRWNSTNDAWVALGLEDPFYAHEVGCIHSTQGYDLSYAYVIIAPDARLDARTGAIACDRVHYYDSTGRDGATQEELDAFIRNIYYVLLTRGIYGTHIYVVDPELRAHLRRYF</sequence>
<dbReference type="Gene3D" id="3.40.50.300">
    <property type="entry name" value="P-loop containing nucleotide triphosphate hydrolases"/>
    <property type="match status" value="1"/>
</dbReference>
<evidence type="ECO:0000259" key="1">
    <source>
        <dbReference type="PROSITE" id="PS50164"/>
    </source>
</evidence>
<evidence type="ECO:0000313" key="2">
    <source>
        <dbReference type="EMBL" id="MDJ1129407.1"/>
    </source>
</evidence>
<dbReference type="InterPro" id="IPR000305">
    <property type="entry name" value="GIY-YIG_endonuc"/>
</dbReference>
<gene>
    <name evidence="2" type="ORF">QJ043_04855</name>
</gene>
<dbReference type="SUPFAM" id="SSF52540">
    <property type="entry name" value="P-loop containing nucleoside triphosphate hydrolases"/>
    <property type="match status" value="1"/>
</dbReference>
<reference evidence="2" key="1">
    <citation type="submission" date="2023-05" db="EMBL/GenBank/DDBJ databases">
        <title>[olsenella] sp. nov., isolated from a pig farm feces dump.</title>
        <authorList>
            <person name="Chang Y.-H."/>
        </authorList>
    </citation>
    <scope>NUCLEOTIDE SEQUENCE</scope>
    <source>
        <strain evidence="2">YH-ols2217</strain>
    </source>
</reference>
<dbReference type="CDD" id="cd10439">
    <property type="entry name" value="GIY-YIG_COG3410"/>
    <property type="match status" value="1"/>
</dbReference>
<dbReference type="EMBL" id="JASJEX010000002">
    <property type="protein sequence ID" value="MDJ1129407.1"/>
    <property type="molecule type" value="Genomic_DNA"/>
</dbReference>
<organism evidence="2 3">
    <name type="scientific">Kribbibacterium absianum</name>
    <dbReference type="NCBI Taxonomy" id="3044210"/>
    <lineage>
        <taxon>Bacteria</taxon>
        <taxon>Bacillati</taxon>
        <taxon>Actinomycetota</taxon>
        <taxon>Coriobacteriia</taxon>
        <taxon>Coriobacteriales</taxon>
        <taxon>Kribbibacteriaceae</taxon>
        <taxon>Kribbibacterium</taxon>
    </lineage>
</organism>
<protein>
    <submittedName>
        <fullName evidence="2">DUF2075 domain-containing protein</fullName>
    </submittedName>
</protein>
<comment type="caution">
    <text evidence="2">The sequence shown here is derived from an EMBL/GenBank/DDBJ whole genome shotgun (WGS) entry which is preliminary data.</text>
</comment>
<dbReference type="Proteomes" id="UP001431693">
    <property type="component" value="Unassembled WGS sequence"/>
</dbReference>
<evidence type="ECO:0000313" key="3">
    <source>
        <dbReference type="Proteomes" id="UP001431693"/>
    </source>
</evidence>
<feature type="domain" description="GIY-YIG" evidence="1">
    <location>
        <begin position="46"/>
        <end position="118"/>
    </location>
</feature>
<keyword evidence="3" id="KW-1185">Reference proteome</keyword>
<proteinExistence type="predicted"/>
<dbReference type="PROSITE" id="PS50164">
    <property type="entry name" value="GIY_YIG"/>
    <property type="match status" value="1"/>
</dbReference>
<name>A0ABT6ZK20_9ACTN</name>
<dbReference type="RefSeq" id="WP_283714054.1">
    <property type="nucleotide sequence ID" value="NZ_JASJEW010000010.1"/>
</dbReference>
<dbReference type="InterPro" id="IPR018647">
    <property type="entry name" value="SLFN_3-like_DNA/RNA_helicase"/>
</dbReference>